<proteinExistence type="predicted"/>
<dbReference type="EMBL" id="NKHG01000022">
    <property type="protein sequence ID" value="PCK22640.1"/>
    <property type="molecule type" value="Genomic_DNA"/>
</dbReference>
<organism evidence="1 2">
    <name type="scientific">Bacillus pumilus</name>
    <name type="common">Bacillus mesentericus</name>
    <dbReference type="NCBI Taxonomy" id="1408"/>
    <lineage>
        <taxon>Bacteria</taxon>
        <taxon>Bacillati</taxon>
        <taxon>Bacillota</taxon>
        <taxon>Bacilli</taxon>
        <taxon>Bacillales</taxon>
        <taxon>Bacillaceae</taxon>
        <taxon>Bacillus</taxon>
    </lineage>
</organism>
<dbReference type="InterPro" id="IPR036188">
    <property type="entry name" value="FAD/NAD-bd_sf"/>
</dbReference>
<name>A0A2A5IZ83_BACPU</name>
<sequence length="73" mass="7990">MHAFEGPELLVKGRKQLEASEGVLFKEERVCSIQSSLSGVAALTENTAYEARFLLLCTGQNQVEKSSDLLGFN</sequence>
<dbReference type="Gene3D" id="3.50.50.60">
    <property type="entry name" value="FAD/NAD(P)-binding domain"/>
    <property type="match status" value="1"/>
</dbReference>
<gene>
    <name evidence="1" type="ORF">CEY02_03575</name>
</gene>
<dbReference type="Proteomes" id="UP000228754">
    <property type="component" value="Unassembled WGS sequence"/>
</dbReference>
<evidence type="ECO:0000313" key="2">
    <source>
        <dbReference type="Proteomes" id="UP000228754"/>
    </source>
</evidence>
<accession>A0A2A5IZ83</accession>
<evidence type="ECO:0000313" key="1">
    <source>
        <dbReference type="EMBL" id="PCK22640.1"/>
    </source>
</evidence>
<comment type="caution">
    <text evidence="1">The sequence shown here is derived from an EMBL/GenBank/DDBJ whole genome shotgun (WGS) entry which is preliminary data.</text>
</comment>
<protein>
    <submittedName>
        <fullName evidence="1">Uncharacterized protein</fullName>
    </submittedName>
</protein>
<reference evidence="1 2" key="1">
    <citation type="submission" date="2017-06" db="EMBL/GenBank/DDBJ databases">
        <title>Draft Genome Sequence of Bacillus sp Strain 36R Isolated from saline sediment at Atanasia, Sonora, Mexico.</title>
        <authorList>
            <person name="Sanchez Diaz R."/>
            <person name="Quiroz Macias M.E."/>
            <person name="Ibarra Gamez J.C."/>
            <person name="Enciso Ibarra J."/>
            <person name="Gomez Gil B."/>
            <person name="Galaviz Silva L."/>
        </authorList>
    </citation>
    <scope>NUCLEOTIDE SEQUENCE [LARGE SCALE GENOMIC DNA]</scope>
    <source>
        <strain evidence="1 2">36R_ATNSAL</strain>
    </source>
</reference>
<dbReference type="AlphaFoldDB" id="A0A2A5IZ83"/>